<sequence length="93" mass="10454">MTVPITTLTRPAMPTDIAKCVIVMLLAVIMTGCQHIQLVRSPLPVTLADVSHDDKTSIVYQQSMPSTIPVKNRPPKLTPRQQVQQVYLLENWF</sequence>
<protein>
    <submittedName>
        <fullName evidence="1">Uncharacterized protein</fullName>
    </submittedName>
</protein>
<reference evidence="1 2" key="1">
    <citation type="submission" date="2017-02" db="EMBL/GenBank/DDBJ databases">
        <title>Draft genome sequence of Moraxella pluranimalium CCUG 54913T type strain.</title>
        <authorList>
            <person name="Salva-Serra F."/>
            <person name="Engstrom-Jakobsson H."/>
            <person name="Thorell K."/>
            <person name="Jaen-Luchoro D."/>
            <person name="Gonzales-Siles L."/>
            <person name="Karlsson R."/>
            <person name="Yazdan S."/>
            <person name="Boulund F."/>
            <person name="Johnning A."/>
            <person name="Engstrand L."/>
            <person name="Kristiansson E."/>
            <person name="Moore E."/>
        </authorList>
    </citation>
    <scope>NUCLEOTIDE SEQUENCE [LARGE SCALE GENOMIC DNA]</scope>
    <source>
        <strain evidence="1 2">CCUG 54913</strain>
    </source>
</reference>
<evidence type="ECO:0000313" key="2">
    <source>
        <dbReference type="Proteomes" id="UP000189800"/>
    </source>
</evidence>
<keyword evidence="2" id="KW-1185">Reference proteome</keyword>
<evidence type="ECO:0000313" key="1">
    <source>
        <dbReference type="EMBL" id="OOS25148.1"/>
    </source>
</evidence>
<dbReference type="Proteomes" id="UP000189800">
    <property type="component" value="Unassembled WGS sequence"/>
</dbReference>
<accession>A0A1T0CRZ0</accession>
<dbReference type="AlphaFoldDB" id="A0A1T0CRZ0"/>
<name>A0A1T0CRZ0_9GAMM</name>
<dbReference type="EMBL" id="MUYU01000007">
    <property type="protein sequence ID" value="OOS25148.1"/>
    <property type="molecule type" value="Genomic_DNA"/>
</dbReference>
<organism evidence="1 2">
    <name type="scientific">Moraxella pluranimalium</name>
    <dbReference type="NCBI Taxonomy" id="470453"/>
    <lineage>
        <taxon>Bacteria</taxon>
        <taxon>Pseudomonadati</taxon>
        <taxon>Pseudomonadota</taxon>
        <taxon>Gammaproteobacteria</taxon>
        <taxon>Moraxellales</taxon>
        <taxon>Moraxellaceae</taxon>
        <taxon>Moraxella</taxon>
    </lineage>
</organism>
<proteinExistence type="predicted"/>
<comment type="caution">
    <text evidence="1">The sequence shown here is derived from an EMBL/GenBank/DDBJ whole genome shotgun (WGS) entry which is preliminary data.</text>
</comment>
<dbReference type="STRING" id="470453.B0680_03360"/>
<gene>
    <name evidence="1" type="ORF">B0680_03360</name>
</gene>